<dbReference type="Proteomes" id="UP001497602">
    <property type="component" value="Unassembled WGS sequence"/>
</dbReference>
<keyword evidence="4 10" id="KW-0812">Transmembrane</keyword>
<dbReference type="PANTHER" id="PTHR30069">
    <property type="entry name" value="TONB-DEPENDENT OUTER MEMBRANE RECEPTOR"/>
    <property type="match status" value="1"/>
</dbReference>
<proteinExistence type="inferred from homology"/>
<dbReference type="CDD" id="cd01347">
    <property type="entry name" value="ligand_gated_channel"/>
    <property type="match status" value="1"/>
</dbReference>
<evidence type="ECO:0000256" key="5">
    <source>
        <dbReference type="ARBA" id="ARBA00022729"/>
    </source>
</evidence>
<evidence type="ECO:0000313" key="14">
    <source>
        <dbReference type="EMBL" id="CAL2106387.1"/>
    </source>
</evidence>
<evidence type="ECO:0000256" key="10">
    <source>
        <dbReference type="PROSITE-ProRule" id="PRU01360"/>
    </source>
</evidence>
<organism evidence="14 15">
    <name type="scientific">Tenacibaculum vairaonense</name>
    <dbReference type="NCBI Taxonomy" id="3137860"/>
    <lineage>
        <taxon>Bacteria</taxon>
        <taxon>Pseudomonadati</taxon>
        <taxon>Bacteroidota</taxon>
        <taxon>Flavobacteriia</taxon>
        <taxon>Flavobacteriales</taxon>
        <taxon>Flavobacteriaceae</taxon>
        <taxon>Tenacibaculum</taxon>
    </lineage>
</organism>
<dbReference type="EMBL" id="CAXJRC010000013">
    <property type="protein sequence ID" value="CAL2106387.1"/>
    <property type="molecule type" value="Genomic_DNA"/>
</dbReference>
<evidence type="ECO:0000256" key="9">
    <source>
        <dbReference type="ARBA" id="ARBA00023237"/>
    </source>
</evidence>
<evidence type="ECO:0000256" key="1">
    <source>
        <dbReference type="ARBA" id="ARBA00004571"/>
    </source>
</evidence>
<dbReference type="InterPro" id="IPR000531">
    <property type="entry name" value="Beta-barrel_TonB"/>
</dbReference>
<keyword evidence="3 10" id="KW-1134">Transmembrane beta strand</keyword>
<dbReference type="InterPro" id="IPR039426">
    <property type="entry name" value="TonB-dep_rcpt-like"/>
</dbReference>
<accession>A0ABM9PL41</accession>
<feature type="domain" description="TonB-dependent receptor-like beta-barrel" evidence="12">
    <location>
        <begin position="229"/>
        <end position="670"/>
    </location>
</feature>
<comment type="similarity">
    <text evidence="10 11">Belongs to the TonB-dependent receptor family.</text>
</comment>
<dbReference type="PANTHER" id="PTHR30069:SF29">
    <property type="entry name" value="HEMOGLOBIN AND HEMOGLOBIN-HAPTOGLOBIN-BINDING PROTEIN 1-RELATED"/>
    <property type="match status" value="1"/>
</dbReference>
<dbReference type="Gene3D" id="2.40.170.20">
    <property type="entry name" value="TonB-dependent receptor, beta-barrel domain"/>
    <property type="match status" value="1"/>
</dbReference>
<dbReference type="Pfam" id="PF07715">
    <property type="entry name" value="Plug"/>
    <property type="match status" value="1"/>
</dbReference>
<dbReference type="InterPro" id="IPR012910">
    <property type="entry name" value="Plug_dom"/>
</dbReference>
<evidence type="ECO:0000313" key="15">
    <source>
        <dbReference type="Proteomes" id="UP001497602"/>
    </source>
</evidence>
<evidence type="ECO:0000256" key="6">
    <source>
        <dbReference type="ARBA" id="ARBA00023077"/>
    </source>
</evidence>
<keyword evidence="6 11" id="KW-0798">TonB box</keyword>
<keyword evidence="7 10" id="KW-0472">Membrane</keyword>
<dbReference type="Pfam" id="PF00593">
    <property type="entry name" value="TonB_dep_Rec_b-barrel"/>
    <property type="match status" value="1"/>
</dbReference>
<comment type="subcellular location">
    <subcellularLocation>
        <location evidence="1 10">Cell outer membrane</location>
        <topology evidence="1 10">Multi-pass membrane protein</topology>
    </subcellularLocation>
</comment>
<keyword evidence="15" id="KW-1185">Reference proteome</keyword>
<reference evidence="14 15" key="1">
    <citation type="submission" date="2024-05" db="EMBL/GenBank/DDBJ databases">
        <authorList>
            <person name="Duchaud E."/>
        </authorList>
    </citation>
    <scope>NUCLEOTIDE SEQUENCE [LARGE SCALE GENOMIC DNA]</scope>
    <source>
        <strain evidence="14">Ena-SAMPLE-TAB-13-05-2024-13:56:06:370-140305</strain>
    </source>
</reference>
<evidence type="ECO:0000256" key="3">
    <source>
        <dbReference type="ARBA" id="ARBA00022452"/>
    </source>
</evidence>
<dbReference type="InterPro" id="IPR037066">
    <property type="entry name" value="Plug_dom_sf"/>
</dbReference>
<evidence type="ECO:0000256" key="8">
    <source>
        <dbReference type="ARBA" id="ARBA00023170"/>
    </source>
</evidence>
<dbReference type="PROSITE" id="PS52016">
    <property type="entry name" value="TONB_DEPENDENT_REC_3"/>
    <property type="match status" value="1"/>
</dbReference>
<evidence type="ECO:0000256" key="2">
    <source>
        <dbReference type="ARBA" id="ARBA00022448"/>
    </source>
</evidence>
<dbReference type="SUPFAM" id="SSF56935">
    <property type="entry name" value="Porins"/>
    <property type="match status" value="1"/>
</dbReference>
<dbReference type="Gene3D" id="2.170.130.10">
    <property type="entry name" value="TonB-dependent receptor, plug domain"/>
    <property type="match status" value="1"/>
</dbReference>
<feature type="domain" description="TonB-dependent receptor plug" evidence="13">
    <location>
        <begin position="58"/>
        <end position="162"/>
    </location>
</feature>
<sequence length="715" mass="80558">MPSKINLLRMFLNKFKAIVLVMLSITSFSQEKKQKLDSLKNNKLDEVIVTATRTARQLSSVPMPVTLISKEQIQKSGSVRLRDILLEQTGITMVKDFGNSEGVQLQGISADYTLVLIDGVPIVGRTSGNIDLSRITVNNIKQIEIVKGPSSSLFGSEAIGGVINIITEKPKRDQLKTKYHILSRGGAKNELDLNADVVYRKKNMSVVSGLNFNSSEGFDLTPKSPAKTVNPHQSYTGNLQFSYDVSEKLNVLVSQRIYQINQYVNESVNKEIDWNFNGNIKHQISNTWKVDYSFYGTRFKTESQFNGETALFNRSLFRPEIKTELALWNGTMIAGVGGNFDALDRTSISGNKTYNAMYAFGQFDFYPFENFNVIMGARFEDSDTYESNFSPKLSIGYEVTDWLTLKASGGFGFKAPDFRQLFFDFRNVNNGYVVLGTQTVHTLYPNVNGINTVKKELKPETSTGINVGFDVKPIGGLTVSVNAFRNDITDLIDVYDTQLNDPGRFGNTPEQFGLKAGDRLFSYRNINEVFTQGVEVDIKWRLTDNFKFFAGYQFLDTGNKEAIKKLEEESLFIKDASGTSIRLNSSAYFGLADRSKHMINAKLFYENYEHNFSANIRGVYRSKYAPLDTNSNGVIDTFDDFVVANTQINFSMDKSFFDNLLVIQFGIDNLFDNIAIENGEVFNFPDPNSNTGETIPIDTYLQLGRTYFGRIQFNF</sequence>
<comment type="caution">
    <text evidence="14">The sequence shown here is derived from an EMBL/GenBank/DDBJ whole genome shotgun (WGS) entry which is preliminary data.</text>
</comment>
<keyword evidence="2 10" id="KW-0813">Transport</keyword>
<dbReference type="InterPro" id="IPR036942">
    <property type="entry name" value="Beta-barrel_TonB_sf"/>
</dbReference>
<protein>
    <submittedName>
        <fullName evidence="14">Iron complex outermembrane recepter protein</fullName>
    </submittedName>
</protein>
<keyword evidence="9 10" id="KW-0998">Cell outer membrane</keyword>
<keyword evidence="8" id="KW-0675">Receptor</keyword>
<name>A0ABM9PL41_9FLAO</name>
<evidence type="ECO:0000256" key="11">
    <source>
        <dbReference type="RuleBase" id="RU003357"/>
    </source>
</evidence>
<gene>
    <name evidence="14" type="ORF">T190115A13A_210041</name>
</gene>
<evidence type="ECO:0000259" key="12">
    <source>
        <dbReference type="Pfam" id="PF00593"/>
    </source>
</evidence>
<evidence type="ECO:0000256" key="4">
    <source>
        <dbReference type="ARBA" id="ARBA00022692"/>
    </source>
</evidence>
<evidence type="ECO:0000256" key="7">
    <source>
        <dbReference type="ARBA" id="ARBA00023136"/>
    </source>
</evidence>
<evidence type="ECO:0000259" key="13">
    <source>
        <dbReference type="Pfam" id="PF07715"/>
    </source>
</evidence>
<keyword evidence="5" id="KW-0732">Signal</keyword>